<keyword evidence="3" id="KW-0804">Transcription</keyword>
<dbReference type="EMBL" id="CP098755">
    <property type="protein sequence ID" value="USG66284.1"/>
    <property type="molecule type" value="Genomic_DNA"/>
</dbReference>
<reference evidence="5" key="1">
    <citation type="submission" date="2022-06" db="EMBL/GenBank/DDBJ databases">
        <title>Genome sequencing of Brevibacillus sp. BB3-R1.</title>
        <authorList>
            <person name="Heo J."/>
            <person name="Lee D."/>
            <person name="Won M."/>
            <person name="Han B.-H."/>
            <person name="Hong S.-B."/>
            <person name="Kwon S.-W."/>
        </authorList>
    </citation>
    <scope>NUCLEOTIDE SEQUENCE</scope>
    <source>
        <strain evidence="5">BB3-R1</strain>
    </source>
</reference>
<name>A0ABY4WHV1_9BACL</name>
<dbReference type="Pfam" id="PF12840">
    <property type="entry name" value="HTH_20"/>
    <property type="match status" value="1"/>
</dbReference>
<evidence type="ECO:0000259" key="4">
    <source>
        <dbReference type="PROSITE" id="PS50987"/>
    </source>
</evidence>
<dbReference type="InterPro" id="IPR011991">
    <property type="entry name" value="ArsR-like_HTH"/>
</dbReference>
<keyword evidence="6" id="KW-1185">Reference proteome</keyword>
<protein>
    <submittedName>
        <fullName evidence="5">Helix-turn-helix domain-containing protein</fullName>
    </submittedName>
</protein>
<dbReference type="InterPro" id="IPR051081">
    <property type="entry name" value="HTH_MetalResp_TranReg"/>
</dbReference>
<accession>A0ABY4WHV1</accession>
<evidence type="ECO:0000313" key="6">
    <source>
        <dbReference type="Proteomes" id="UP001056500"/>
    </source>
</evidence>
<evidence type="ECO:0000313" key="5">
    <source>
        <dbReference type="EMBL" id="USG66284.1"/>
    </source>
</evidence>
<dbReference type="PANTHER" id="PTHR33154">
    <property type="entry name" value="TRANSCRIPTIONAL REGULATOR, ARSR FAMILY"/>
    <property type="match status" value="1"/>
</dbReference>
<organism evidence="5 6">
    <name type="scientific">Brevibacillus ruminantium</name>
    <dbReference type="NCBI Taxonomy" id="2950604"/>
    <lineage>
        <taxon>Bacteria</taxon>
        <taxon>Bacillati</taxon>
        <taxon>Bacillota</taxon>
        <taxon>Bacilli</taxon>
        <taxon>Bacillales</taxon>
        <taxon>Paenibacillaceae</taxon>
        <taxon>Brevibacillus</taxon>
    </lineage>
</organism>
<evidence type="ECO:0000256" key="3">
    <source>
        <dbReference type="ARBA" id="ARBA00023163"/>
    </source>
</evidence>
<dbReference type="RefSeq" id="WP_251873406.1">
    <property type="nucleotide sequence ID" value="NZ_CP098755.1"/>
</dbReference>
<evidence type="ECO:0000256" key="2">
    <source>
        <dbReference type="ARBA" id="ARBA00023125"/>
    </source>
</evidence>
<sequence length="348" mass="40358">MKILDMSFGRNSYHVSFYSSPLFEGALGIAAATYDEIHPTLEKPREYWQMMIEALPDRVQAELLYAKRHNTWKTLLQLLHTHPFPDLEAFLSFLENLPDQQLLYEALPCLGQEREEARRRAVEGDAAAVEELLAACSAHKFFPAYLSYLCQLDMGVLRRHLITLFQGWYTLHVMPREDELRRLLQRDCDQKSGMREKLSPEALVEWALGGAAYPPEPSISRVLLIPHTLYRPWTIQADAKGTKIFYYPVADENMAEEIDPYQPPLRLIQLYKAVGDEHRLRIIKFLTERAHSLQELTERMEMAKSTLHHHLSMLRSAQVIEMNGTRYQLRPHVLGQLPLFLDDYLGRG</sequence>
<keyword evidence="2" id="KW-0238">DNA-binding</keyword>
<dbReference type="Gene3D" id="1.10.10.10">
    <property type="entry name" value="Winged helix-like DNA-binding domain superfamily/Winged helix DNA-binding domain"/>
    <property type="match status" value="1"/>
</dbReference>
<dbReference type="PANTHER" id="PTHR33154:SF18">
    <property type="entry name" value="ARSENICAL RESISTANCE OPERON REPRESSOR"/>
    <property type="match status" value="1"/>
</dbReference>
<keyword evidence="1" id="KW-0805">Transcription regulation</keyword>
<proteinExistence type="predicted"/>
<dbReference type="InterPro" id="IPR036388">
    <property type="entry name" value="WH-like_DNA-bd_sf"/>
</dbReference>
<dbReference type="PROSITE" id="PS50987">
    <property type="entry name" value="HTH_ARSR_2"/>
    <property type="match status" value="1"/>
</dbReference>
<dbReference type="Proteomes" id="UP001056500">
    <property type="component" value="Chromosome"/>
</dbReference>
<evidence type="ECO:0000256" key="1">
    <source>
        <dbReference type="ARBA" id="ARBA00023015"/>
    </source>
</evidence>
<dbReference type="SMART" id="SM00418">
    <property type="entry name" value="HTH_ARSR"/>
    <property type="match status" value="1"/>
</dbReference>
<dbReference type="SUPFAM" id="SSF46785">
    <property type="entry name" value="Winged helix' DNA-binding domain"/>
    <property type="match status" value="1"/>
</dbReference>
<dbReference type="PRINTS" id="PR00778">
    <property type="entry name" value="HTHARSR"/>
</dbReference>
<feature type="domain" description="HTH arsR-type" evidence="4">
    <location>
        <begin position="258"/>
        <end position="348"/>
    </location>
</feature>
<gene>
    <name evidence="5" type="ORF">NDK47_02830</name>
</gene>
<dbReference type="InterPro" id="IPR036390">
    <property type="entry name" value="WH_DNA-bd_sf"/>
</dbReference>
<dbReference type="InterPro" id="IPR001845">
    <property type="entry name" value="HTH_ArsR_DNA-bd_dom"/>
</dbReference>
<dbReference type="CDD" id="cd00090">
    <property type="entry name" value="HTH_ARSR"/>
    <property type="match status" value="1"/>
</dbReference>